<evidence type="ECO:0000313" key="2">
    <source>
        <dbReference type="EMBL" id="MDT7828282.1"/>
    </source>
</evidence>
<evidence type="ECO:0000259" key="1">
    <source>
        <dbReference type="Pfam" id="PF13676"/>
    </source>
</evidence>
<dbReference type="InterPro" id="IPR035897">
    <property type="entry name" value="Toll_tir_struct_dom_sf"/>
</dbReference>
<dbReference type="EMBL" id="JAVTTP010000001">
    <property type="protein sequence ID" value="MDT7828282.1"/>
    <property type="molecule type" value="Genomic_DNA"/>
</dbReference>
<reference evidence="2 3" key="1">
    <citation type="submission" date="2023-09" db="EMBL/GenBank/DDBJ databases">
        <title>Novel taxa isolated from Blanes Bay.</title>
        <authorList>
            <person name="Rey-Velasco X."/>
            <person name="Lucena T."/>
        </authorList>
    </citation>
    <scope>NUCLEOTIDE SEQUENCE [LARGE SCALE GENOMIC DNA]</scope>
    <source>
        <strain evidence="2 3">S334</strain>
    </source>
</reference>
<comment type="caution">
    <text evidence="2">The sequence shown here is derived from an EMBL/GenBank/DDBJ whole genome shotgun (WGS) entry which is preliminary data.</text>
</comment>
<dbReference type="InterPro" id="IPR000157">
    <property type="entry name" value="TIR_dom"/>
</dbReference>
<dbReference type="Gene3D" id="3.40.50.10140">
    <property type="entry name" value="Toll/interleukin-1 receptor homology (TIR) domain"/>
    <property type="match status" value="1"/>
</dbReference>
<feature type="domain" description="TIR" evidence="1">
    <location>
        <begin position="3"/>
        <end position="114"/>
    </location>
</feature>
<evidence type="ECO:0000313" key="3">
    <source>
        <dbReference type="Proteomes" id="UP001250656"/>
    </source>
</evidence>
<gene>
    <name evidence="2" type="ORF">RQM65_06370</name>
</gene>
<sequence length="266" mass="30709">MKIFLSWSGNKSKLIAESLSEWLEQVIQSTEPWISTSIEKGKKWSKEISDRLEESKVGIICLTRENLNAPWILFEAGAISKSSDSYVCTFLTDISSPTEITGPLSSFQHTRFQKDELLRLLKTINSRIKENKGGKSLNEKSLEDVFEIFYPKLEAKIIEILEVAPNQVAENHIRSDRELLEEIVESQRSLKERVNDLWTNKDIEGIVDQYVKTYNSGKGLNEYDIVDEPHLSDFVEKLGKNPLIRKLFANRNDFKDFVKDKYDIPF</sequence>
<proteinExistence type="predicted"/>
<dbReference type="Pfam" id="PF13676">
    <property type="entry name" value="TIR_2"/>
    <property type="match status" value="1"/>
</dbReference>
<keyword evidence="3" id="KW-1185">Reference proteome</keyword>
<name>A0ABU3L5A2_9FLAO</name>
<dbReference type="Proteomes" id="UP001250656">
    <property type="component" value="Unassembled WGS sequence"/>
</dbReference>
<dbReference type="SUPFAM" id="SSF52200">
    <property type="entry name" value="Toll/Interleukin receptor TIR domain"/>
    <property type="match status" value="1"/>
</dbReference>
<organism evidence="2 3">
    <name type="scientific">Pricia mediterranea</name>
    <dbReference type="NCBI Taxonomy" id="3076079"/>
    <lineage>
        <taxon>Bacteria</taxon>
        <taxon>Pseudomonadati</taxon>
        <taxon>Bacteroidota</taxon>
        <taxon>Flavobacteriia</taxon>
        <taxon>Flavobacteriales</taxon>
        <taxon>Flavobacteriaceae</taxon>
        <taxon>Pricia</taxon>
    </lineage>
</organism>
<protein>
    <submittedName>
        <fullName evidence="2">TIR domain-containing protein</fullName>
    </submittedName>
</protein>
<accession>A0ABU3L5A2</accession>
<dbReference type="RefSeq" id="WP_314013519.1">
    <property type="nucleotide sequence ID" value="NZ_JAVTTP010000001.1"/>
</dbReference>